<keyword evidence="1" id="KW-1133">Transmembrane helix</keyword>
<gene>
    <name evidence="2" type="ORF">ATK06_0123</name>
</gene>
<keyword evidence="1" id="KW-0812">Transmembrane</keyword>
<proteinExistence type="predicted"/>
<dbReference type="Gene3D" id="2.130.10.10">
    <property type="entry name" value="YVTN repeat-like/Quinoprotein amine dehydrogenase"/>
    <property type="match status" value="1"/>
</dbReference>
<keyword evidence="3" id="KW-1185">Reference proteome</keyword>
<keyword evidence="1" id="KW-0472">Membrane</keyword>
<sequence length="406" mass="42956">MSTKAEVLESPAQRHRNVRLAVALGVCAVLVLAVAYFTAPIRSSSLQAHGTPSHAGETFAVTPESLTEVWRAPAPELEGVFKPVAIGSVAVAYEDSTLRAFDTTGNVAWEYSRTEPLCALGAAWGRVVAVYRTGVGCGDAVAINAADGTYAATRSALNAADVATVVSNDRVGTVAPERLELWRSDLVRTIEYGEVEAPQEPDMQPNAQCTITSALTRSDNLAVTGHCPDGQSWLRFMDTTPEDSRKPEITQEINVPEGSTLVAISGDAAAIWSPTETGGELLTYGDDGAPKTIPYRAPMPVSAGLTAWTGDVQHNMTWFDGSRLYFFHPTYLGVSAVSEEAIGNPINLGSDVVVPVRGGLAVMNPDTGEVVRTIPVDRGEYSGPVGLATTGRMVVEKRGNELVALG</sequence>
<accession>A0A2A9DLL9</accession>
<evidence type="ECO:0008006" key="4">
    <source>
        <dbReference type="Google" id="ProtNLM"/>
    </source>
</evidence>
<reference evidence="2 3" key="1">
    <citation type="submission" date="2017-10" db="EMBL/GenBank/DDBJ databases">
        <title>Sequencing the genomes of 1000 actinobacteria strains.</title>
        <authorList>
            <person name="Klenk H.-P."/>
        </authorList>
    </citation>
    <scope>NUCLEOTIDE SEQUENCE [LARGE SCALE GENOMIC DNA]</scope>
    <source>
        <strain evidence="2 3">DSM 20688</strain>
    </source>
</reference>
<dbReference type="InterPro" id="IPR011047">
    <property type="entry name" value="Quinoprotein_ADH-like_sf"/>
</dbReference>
<dbReference type="RefSeq" id="WP_098388671.1">
    <property type="nucleotide sequence ID" value="NZ_LS483464.1"/>
</dbReference>
<dbReference type="Proteomes" id="UP000221653">
    <property type="component" value="Unassembled WGS sequence"/>
</dbReference>
<organism evidence="2 3">
    <name type="scientific">Corynebacterium renale</name>
    <dbReference type="NCBI Taxonomy" id="1724"/>
    <lineage>
        <taxon>Bacteria</taxon>
        <taxon>Bacillati</taxon>
        <taxon>Actinomycetota</taxon>
        <taxon>Actinomycetes</taxon>
        <taxon>Mycobacteriales</taxon>
        <taxon>Corynebacteriaceae</taxon>
        <taxon>Corynebacterium</taxon>
    </lineage>
</organism>
<dbReference type="AlphaFoldDB" id="A0A2A9DLL9"/>
<dbReference type="EMBL" id="PDJF01000001">
    <property type="protein sequence ID" value="PFG27075.1"/>
    <property type="molecule type" value="Genomic_DNA"/>
</dbReference>
<comment type="caution">
    <text evidence="2">The sequence shown here is derived from an EMBL/GenBank/DDBJ whole genome shotgun (WGS) entry which is preliminary data.</text>
</comment>
<dbReference type="SUPFAM" id="SSF50998">
    <property type="entry name" value="Quinoprotein alcohol dehydrogenase-like"/>
    <property type="match status" value="1"/>
</dbReference>
<name>A0A2A9DLL9_9CORY</name>
<evidence type="ECO:0000256" key="1">
    <source>
        <dbReference type="SAM" id="Phobius"/>
    </source>
</evidence>
<evidence type="ECO:0000313" key="2">
    <source>
        <dbReference type="EMBL" id="PFG27075.1"/>
    </source>
</evidence>
<protein>
    <recommendedName>
        <fullName evidence="4">Pyrroloquinoline-quinone binding quinoprotein</fullName>
    </recommendedName>
</protein>
<dbReference type="STRING" id="1724.GCA_001044175_00227"/>
<dbReference type="InterPro" id="IPR015943">
    <property type="entry name" value="WD40/YVTN_repeat-like_dom_sf"/>
</dbReference>
<evidence type="ECO:0000313" key="3">
    <source>
        <dbReference type="Proteomes" id="UP000221653"/>
    </source>
</evidence>
<dbReference type="OrthoDB" id="5182370at2"/>
<feature type="transmembrane region" description="Helical" evidence="1">
    <location>
        <begin position="20"/>
        <end position="39"/>
    </location>
</feature>